<dbReference type="InterPro" id="IPR018228">
    <property type="entry name" value="DNase_TatD-rel_CS"/>
</dbReference>
<protein>
    <submittedName>
        <fullName evidence="3">Hydrolase, tatD family</fullName>
    </submittedName>
</protein>
<name>F6FHG6_MYCHI</name>
<proteinExistence type="predicted"/>
<feature type="binding site" evidence="2">
    <location>
        <position position="8"/>
    </location>
    <ligand>
        <name>a divalent metal cation</name>
        <dbReference type="ChEBI" id="CHEBI:60240"/>
        <label>1</label>
    </ligand>
</feature>
<feature type="binding site" evidence="2">
    <location>
        <position position="131"/>
    </location>
    <ligand>
        <name>a divalent metal cation</name>
        <dbReference type="ChEBI" id="CHEBI:60240"/>
        <label>2</label>
    </ligand>
</feature>
<dbReference type="BioCyc" id="MHAE859194:G1GR7-1565-MONOMER"/>
<dbReference type="GO" id="GO:0016788">
    <property type="term" value="F:hydrolase activity, acting on ester bonds"/>
    <property type="evidence" value="ECO:0007669"/>
    <property type="project" value="InterPro"/>
</dbReference>
<dbReference type="PANTHER" id="PTHR46124">
    <property type="entry name" value="D-AMINOACYL-TRNA DEACYLASE"/>
    <property type="match status" value="1"/>
</dbReference>
<dbReference type="PANTHER" id="PTHR46124:SF2">
    <property type="entry name" value="D-AMINOACYL-TRNA DEACYLASE"/>
    <property type="match status" value="1"/>
</dbReference>
<evidence type="ECO:0000256" key="2">
    <source>
        <dbReference type="PIRSR" id="PIRSR005902-1"/>
    </source>
</evidence>
<feature type="binding site" evidence="2">
    <location>
        <position position="153"/>
    </location>
    <ligand>
        <name>a divalent metal cation</name>
        <dbReference type="ChEBI" id="CHEBI:60240"/>
        <label>2</label>
    </ligand>
</feature>
<evidence type="ECO:0000313" key="4">
    <source>
        <dbReference type="Proteomes" id="UP000007952"/>
    </source>
</evidence>
<dbReference type="PROSITE" id="PS01090">
    <property type="entry name" value="TATD_2"/>
    <property type="match status" value="1"/>
</dbReference>
<reference evidence="3 4" key="1">
    <citation type="journal article" date="2011" name="J. Bacteriol.">
        <title>Complete genome sequences of two hemotropic Mycoplasmas, Mycoplasma haemofelis strain Ohio2 and Mycoplasma suis strain Illinois.</title>
        <authorList>
            <person name="Messick J.B."/>
            <person name="Santos A.P."/>
            <person name="Guimaraes A.M."/>
        </authorList>
    </citation>
    <scope>NUCLEOTIDE SEQUENCE [LARGE SCALE GENOMIC DNA]</scope>
    <source>
        <strain evidence="3 4">Ohio2</strain>
    </source>
</reference>
<dbReference type="HOGENOM" id="CLU_031506_4_0_14"/>
<dbReference type="PIRSF" id="PIRSF005902">
    <property type="entry name" value="DNase_TatD"/>
    <property type="match status" value="1"/>
</dbReference>
<dbReference type="AlphaFoldDB" id="F6FHG6"/>
<feature type="binding site" evidence="2">
    <location>
        <position position="204"/>
    </location>
    <ligand>
        <name>a divalent metal cation</name>
        <dbReference type="ChEBI" id="CHEBI:60240"/>
        <label>1</label>
    </ligand>
</feature>
<dbReference type="GO" id="GO:0046872">
    <property type="term" value="F:metal ion binding"/>
    <property type="evidence" value="ECO:0007669"/>
    <property type="project" value="UniProtKB-KW"/>
</dbReference>
<dbReference type="PROSITE" id="PS01137">
    <property type="entry name" value="TATD_1"/>
    <property type="match status" value="1"/>
</dbReference>
<dbReference type="Gene3D" id="3.20.20.140">
    <property type="entry name" value="Metal-dependent hydrolases"/>
    <property type="match status" value="1"/>
</dbReference>
<organism evidence="3 4">
    <name type="scientific">Mycoplasma haemofelis (strain Ohio2)</name>
    <dbReference type="NCBI Taxonomy" id="859194"/>
    <lineage>
        <taxon>Bacteria</taxon>
        <taxon>Bacillati</taxon>
        <taxon>Mycoplasmatota</taxon>
        <taxon>Mollicutes</taxon>
        <taxon>Mycoplasmataceae</taxon>
        <taxon>Mycoplasma</taxon>
    </lineage>
</organism>
<sequence length="250" mass="29106">MFKFFDSHVHLNSERLKLWLKERKELYRDWIFNVVSTNLEDLEIALSQSKEHNNVYVTAGIHPLEIDGLDLESTIGFLESKIRDNPKVLAIGEIGLDFYRFSKEEVFENQKRWFLAQCELAKRLNLPVMLHLRNASEEALSLLQDINWFGVIHCYDGDLELANRFLSLPGRWMLSISPLIFREGNKTAGILGSVDLSRFLVETDAPYLSEDSERVKDIIESLSKAQGINFEECRERLLSNFRDFFKLNET</sequence>
<dbReference type="SUPFAM" id="SSF51556">
    <property type="entry name" value="Metallo-dependent hydrolases"/>
    <property type="match status" value="1"/>
</dbReference>
<dbReference type="Pfam" id="PF01026">
    <property type="entry name" value="TatD_DNase"/>
    <property type="match status" value="1"/>
</dbReference>
<keyword evidence="2" id="KW-0479">Metal-binding</keyword>
<dbReference type="InterPro" id="IPR001130">
    <property type="entry name" value="TatD-like"/>
</dbReference>
<dbReference type="InterPro" id="IPR032466">
    <property type="entry name" value="Metal_Hydrolase"/>
</dbReference>
<reference key="2">
    <citation type="submission" date="2011-05" db="EMBL/GenBank/DDBJ databases">
        <title>The Genome of Mycoplasma haemofelis Strain Ohio2, a pathogenic hemoplasma of the cat.</title>
        <authorList>
            <person name="Santos A.P."/>
            <person name="Guimaraes A.M.S."/>
            <person name="SanMiguel P.J."/>
            <person name="Martin S.W."/>
            <person name="Messick J.B."/>
        </authorList>
    </citation>
    <scope>NUCLEOTIDE SEQUENCE</scope>
    <source>
        <strain>Ohio2</strain>
    </source>
</reference>
<dbReference type="eggNOG" id="COG0084">
    <property type="taxonomic scope" value="Bacteria"/>
</dbReference>
<dbReference type="EMBL" id="CP002808">
    <property type="protein sequence ID" value="AEG73796.1"/>
    <property type="molecule type" value="Genomic_DNA"/>
</dbReference>
<feature type="binding site" evidence="2">
    <location>
        <position position="93"/>
    </location>
    <ligand>
        <name>a divalent metal cation</name>
        <dbReference type="ChEBI" id="CHEBI:60240"/>
        <label>1</label>
    </ligand>
</feature>
<dbReference type="STRING" id="859194.MHF_1564"/>
<evidence type="ECO:0000313" key="3">
    <source>
        <dbReference type="EMBL" id="AEG73796.1"/>
    </source>
</evidence>
<dbReference type="CDD" id="cd01310">
    <property type="entry name" value="TatD_DNAse"/>
    <property type="match status" value="1"/>
</dbReference>
<gene>
    <name evidence="3" type="ordered locus">MHF_1564</name>
</gene>
<keyword evidence="1 3" id="KW-0378">Hydrolase</keyword>
<evidence type="ECO:0000256" key="1">
    <source>
        <dbReference type="ARBA" id="ARBA00022801"/>
    </source>
</evidence>
<dbReference type="KEGG" id="mhf:MHF_1564"/>
<dbReference type="Proteomes" id="UP000007952">
    <property type="component" value="Chromosome"/>
</dbReference>
<accession>F6FHG6</accession>
<dbReference type="GO" id="GO:0005829">
    <property type="term" value="C:cytosol"/>
    <property type="evidence" value="ECO:0007669"/>
    <property type="project" value="TreeGrafter"/>
</dbReference>
<feature type="binding site" evidence="2">
    <location>
        <position position="10"/>
    </location>
    <ligand>
        <name>a divalent metal cation</name>
        <dbReference type="ChEBI" id="CHEBI:60240"/>
        <label>1</label>
    </ligand>
</feature>